<feature type="region of interest" description="Disordered" evidence="1">
    <location>
        <begin position="368"/>
        <end position="403"/>
    </location>
</feature>
<dbReference type="OrthoDB" id="343298at2759"/>
<dbReference type="Proteomes" id="UP001067231">
    <property type="component" value="Unassembled WGS sequence"/>
</dbReference>
<reference evidence="2" key="1">
    <citation type="submission" date="2022-10" db="EMBL/GenBank/DDBJ databases">
        <title>Adaptive evolution leads to modifications in subtelomeric GC content in a zoonotic Cryptosporidium species.</title>
        <authorList>
            <person name="Li J."/>
            <person name="Feng Y."/>
            <person name="Xiao L."/>
        </authorList>
    </citation>
    <scope>NUCLEOTIDE SEQUENCE</scope>
    <source>
        <strain evidence="2">33844</strain>
    </source>
</reference>
<proteinExistence type="predicted"/>
<feature type="compositionally biased region" description="Polar residues" evidence="1">
    <location>
        <begin position="826"/>
        <end position="836"/>
    </location>
</feature>
<comment type="caution">
    <text evidence="2">The sequence shown here is derived from an EMBL/GenBank/DDBJ whole genome shotgun (WGS) entry which is preliminary data.</text>
</comment>
<feature type="region of interest" description="Disordered" evidence="1">
    <location>
        <begin position="279"/>
        <end position="313"/>
    </location>
</feature>
<organism evidence="2">
    <name type="scientific">Cryptosporidium canis</name>
    <dbReference type="NCBI Taxonomy" id="195482"/>
    <lineage>
        <taxon>Eukaryota</taxon>
        <taxon>Sar</taxon>
        <taxon>Alveolata</taxon>
        <taxon>Apicomplexa</taxon>
        <taxon>Conoidasida</taxon>
        <taxon>Coccidia</taxon>
        <taxon>Eucoccidiorida</taxon>
        <taxon>Eimeriorina</taxon>
        <taxon>Cryptosporidiidae</taxon>
        <taxon>Cryptosporidium</taxon>
    </lineage>
</organism>
<protein>
    <submittedName>
        <fullName evidence="2">Uncharacterized protein</fullName>
    </submittedName>
</protein>
<evidence type="ECO:0000313" key="2">
    <source>
        <dbReference type="EMBL" id="KAJ1608692.1"/>
    </source>
</evidence>
<dbReference type="AlphaFoldDB" id="A0A9D5DGA9"/>
<accession>A0A9D5DGA9</accession>
<feature type="region of interest" description="Disordered" evidence="1">
    <location>
        <begin position="1"/>
        <end position="47"/>
    </location>
</feature>
<feature type="region of interest" description="Disordered" evidence="1">
    <location>
        <begin position="826"/>
        <end position="854"/>
    </location>
</feature>
<dbReference type="EMBL" id="JAPCXC010000041">
    <property type="protein sequence ID" value="KAJ1608692.1"/>
    <property type="molecule type" value="Genomic_DNA"/>
</dbReference>
<feature type="compositionally biased region" description="Polar residues" evidence="1">
    <location>
        <begin position="280"/>
        <end position="308"/>
    </location>
</feature>
<evidence type="ECO:0000256" key="1">
    <source>
        <dbReference type="SAM" id="MobiDB-lite"/>
    </source>
</evidence>
<sequence>MNSQQKILISHPNSLGEASQSFSPPSTTLTPSSTPSDTPKPSNPLINNPNIAQIASLATSQIANQQIAPPFMFQPGVNQAFNNGMLNTALFNDPTLLQLYFTNFLQGNHTLMNSMYPYGCGYAPFAPGAPAVMAGSRGGVPTLEGSTAPPLIFKDNPEPVKTQDASSVVSPNSANAIACEGLGQTILSTPERTKQEITALTDKTGITESIDDSSLKKRRKECSIDSVSSVVETVATETNSNVDECSAGKKSRNAMETRSFEHSHEADVDTEHVGEDEISDNQMGSIQGPSQYTQMRTGETRQVSSDFNSSGGSVVVPGASHEDDVFLSNDRKTSFEKIMRIHSSLIGSLSWTVPTNKDDVVLKSLKDGAASGCGETPSNSSSSASKGDDADKPAGHGANDDYNPFIQRDYSSSNVTCFSPRMLPDWQLNWLRDVTRSLSNVPKSPMTGIHFDRTKPAWAVSYYECETRKYYFFFIPDLSEYTIEITLAAAIGCRQNVVARGAHKRKKPGVLTFNLYSGQFEKSALETPTANEGNTDHSGACSQRSKKSTVAGAGHVCSTSGKPQFGASVGYPGSGASSNIHTSMAAEFPRNASQAHTNGGVPAVFAQNRGPVNLFDPAMSAQNNFIPSQMHAHPHLGPAQMLFPHMAVSGQNSVHPGIMASLMHGAPHALMMDAFQQNALRNASLLYATALSSTGALGACGTGSSPQLPIHNPPPHPIAVPASMNPIVGAGSSSTASNDAGIVAGVNPVMLSQSAIEASTASSTPAQLTPNSASLGIAPNPQGISISNCTVADASSYDGGKLASIATTDPAYIPVASALVLAPSLTSESTGGSSVMLNGPAVDELAQPEKESTP</sequence>
<name>A0A9D5DGA9_9CRYT</name>
<feature type="compositionally biased region" description="Polar residues" evidence="1">
    <location>
        <begin position="1"/>
        <end position="18"/>
    </location>
</feature>
<feature type="compositionally biased region" description="Low complexity" evidence="1">
    <location>
        <begin position="19"/>
        <end position="44"/>
    </location>
</feature>
<gene>
    <name evidence="2" type="ORF">OJ253_1824</name>
</gene>